<sequence>MTGRSTAGVVRDLDPGVFAFVMATGIVSFAASVLRLTVVSAALFVLASAGYVLLLAASAWRFARWRGHFLADAVSPRGFALLTFVAASAVLAGRFALAGAAGVWAVLLALGALGWLVLGYGIPLGLIADPGRRRRRWGLDLVDGTWFLWVVGVQSLAVAALEESRAPAALTAGALVCWAIGLVLYLLLAALGLARLLTRPVTPAELTAPYWVFMGAGAISVLAGARLLAFPEPARLVPHALVAGVSLLLWSFCTWLIPLLVALGVWRHRGGGVPLRYDGELWSMVFPVGMHAVATGQLGHATATGWLVALGRGEAWAALAVWTLVFLGMVRAWGVDRAGKGARPGRSAGAGSGDAGARRTWGRG</sequence>
<dbReference type="Proteomes" id="UP001163203">
    <property type="component" value="Chromosome"/>
</dbReference>
<dbReference type="PANTHER" id="PTHR31686:SF1">
    <property type="entry name" value="SULFITE EFFLUX PUMP SSU1"/>
    <property type="match status" value="1"/>
</dbReference>
<evidence type="ECO:0000313" key="10">
    <source>
        <dbReference type="EMBL" id="WAL69440.1"/>
    </source>
</evidence>
<dbReference type="EMBL" id="CP113836">
    <property type="protein sequence ID" value="WAL69440.1"/>
    <property type="molecule type" value="Genomic_DNA"/>
</dbReference>
<evidence type="ECO:0000256" key="3">
    <source>
        <dbReference type="ARBA" id="ARBA00022448"/>
    </source>
</evidence>
<dbReference type="CDD" id="cd09319">
    <property type="entry name" value="TDT_like_1"/>
    <property type="match status" value="1"/>
</dbReference>
<evidence type="ECO:0000256" key="2">
    <source>
        <dbReference type="ARBA" id="ARBA00008566"/>
    </source>
</evidence>
<comment type="subcellular location">
    <subcellularLocation>
        <location evidence="1">Cell membrane</location>
        <topology evidence="1">Multi-pass membrane protein</topology>
    </subcellularLocation>
</comment>
<dbReference type="Gene3D" id="1.50.10.150">
    <property type="entry name" value="Voltage-dependent anion channel"/>
    <property type="match status" value="1"/>
</dbReference>
<feature type="transmembrane region" description="Helical" evidence="9">
    <location>
        <begin position="210"/>
        <end position="229"/>
    </location>
</feature>
<evidence type="ECO:0000256" key="9">
    <source>
        <dbReference type="SAM" id="Phobius"/>
    </source>
</evidence>
<keyword evidence="11" id="KW-1185">Reference proteome</keyword>
<protein>
    <submittedName>
        <fullName evidence="10">Tellurite resistance/C4-dicarboxylate transporter family protein</fullName>
    </submittedName>
</protein>
<dbReference type="InterPro" id="IPR038665">
    <property type="entry name" value="Voltage-dep_anion_channel_sf"/>
</dbReference>
<gene>
    <name evidence="10" type="ORF">ORV05_17250</name>
</gene>
<evidence type="ECO:0000313" key="11">
    <source>
        <dbReference type="Proteomes" id="UP001163203"/>
    </source>
</evidence>
<evidence type="ECO:0000256" key="5">
    <source>
        <dbReference type="ARBA" id="ARBA00022692"/>
    </source>
</evidence>
<keyword evidence="3" id="KW-0813">Transport</keyword>
<proteinExistence type="inferred from homology"/>
<keyword evidence="6 9" id="KW-1133">Transmembrane helix</keyword>
<evidence type="ECO:0000256" key="1">
    <source>
        <dbReference type="ARBA" id="ARBA00004651"/>
    </source>
</evidence>
<feature type="transmembrane region" description="Helical" evidence="9">
    <location>
        <begin position="139"/>
        <end position="161"/>
    </location>
</feature>
<reference evidence="10" key="1">
    <citation type="submission" date="2022-11" db="EMBL/GenBank/DDBJ databases">
        <authorList>
            <person name="Mo P."/>
        </authorList>
    </citation>
    <scope>NUCLEOTIDE SEQUENCE</scope>
    <source>
        <strain evidence="10">HUAS 11-8</strain>
    </source>
</reference>
<evidence type="ECO:0000256" key="8">
    <source>
        <dbReference type="SAM" id="MobiDB-lite"/>
    </source>
</evidence>
<accession>A0ABY7BBU0</accession>
<evidence type="ECO:0000256" key="4">
    <source>
        <dbReference type="ARBA" id="ARBA00022475"/>
    </source>
</evidence>
<feature type="transmembrane region" description="Helical" evidence="9">
    <location>
        <begin position="12"/>
        <end position="31"/>
    </location>
</feature>
<keyword evidence="5 9" id="KW-0812">Transmembrane</keyword>
<feature type="transmembrane region" description="Helical" evidence="9">
    <location>
        <begin position="173"/>
        <end position="198"/>
    </location>
</feature>
<keyword evidence="4" id="KW-1003">Cell membrane</keyword>
<feature type="transmembrane region" description="Helical" evidence="9">
    <location>
        <begin position="103"/>
        <end position="127"/>
    </location>
</feature>
<dbReference type="PANTHER" id="PTHR31686">
    <property type="match status" value="1"/>
</dbReference>
<evidence type="ECO:0000256" key="7">
    <source>
        <dbReference type="ARBA" id="ARBA00023136"/>
    </source>
</evidence>
<dbReference type="RefSeq" id="WP_268759525.1">
    <property type="nucleotide sequence ID" value="NZ_CP113836.1"/>
</dbReference>
<dbReference type="Pfam" id="PF03595">
    <property type="entry name" value="SLAC1"/>
    <property type="match status" value="1"/>
</dbReference>
<feature type="transmembrane region" description="Helical" evidence="9">
    <location>
        <begin position="315"/>
        <end position="334"/>
    </location>
</feature>
<evidence type="ECO:0000256" key="6">
    <source>
        <dbReference type="ARBA" id="ARBA00022989"/>
    </source>
</evidence>
<dbReference type="InterPro" id="IPR004695">
    <property type="entry name" value="SLAC1/Mae1/Ssu1/TehA"/>
</dbReference>
<feature type="transmembrane region" description="Helical" evidence="9">
    <location>
        <begin position="37"/>
        <end position="57"/>
    </location>
</feature>
<feature type="transmembrane region" description="Helical" evidence="9">
    <location>
        <begin position="78"/>
        <end position="97"/>
    </location>
</feature>
<comment type="similarity">
    <text evidence="2">Belongs to the tellurite-resistance/dicarboxylate transporter (TDT) family.</text>
</comment>
<feature type="region of interest" description="Disordered" evidence="8">
    <location>
        <begin position="339"/>
        <end position="364"/>
    </location>
</feature>
<feature type="transmembrane region" description="Helical" evidence="9">
    <location>
        <begin position="241"/>
        <end position="263"/>
    </location>
</feature>
<organism evidence="10 11">
    <name type="scientific">Amycolatopsis cynarae</name>
    <dbReference type="NCBI Taxonomy" id="2995223"/>
    <lineage>
        <taxon>Bacteria</taxon>
        <taxon>Bacillati</taxon>
        <taxon>Actinomycetota</taxon>
        <taxon>Actinomycetes</taxon>
        <taxon>Pseudonocardiales</taxon>
        <taxon>Pseudonocardiaceae</taxon>
        <taxon>Amycolatopsis</taxon>
    </lineage>
</organism>
<name>A0ABY7BBU0_9PSEU</name>
<keyword evidence="7 9" id="KW-0472">Membrane</keyword>
<dbReference type="InterPro" id="IPR051629">
    <property type="entry name" value="Sulfite_efflux_TDT"/>
</dbReference>